<feature type="transmembrane region" description="Helical" evidence="7">
    <location>
        <begin position="114"/>
        <end position="133"/>
    </location>
</feature>
<dbReference type="GO" id="GO:0016020">
    <property type="term" value="C:membrane"/>
    <property type="evidence" value="ECO:0007669"/>
    <property type="project" value="UniProtKB-SubCell"/>
</dbReference>
<dbReference type="PROSITE" id="PS01022">
    <property type="entry name" value="PTR2_1"/>
    <property type="match status" value="1"/>
</dbReference>
<dbReference type="AlphaFoldDB" id="A0AAV8QWW2"/>
<evidence type="ECO:0008006" key="10">
    <source>
        <dbReference type="Google" id="ProtNLM"/>
    </source>
</evidence>
<feature type="transmembrane region" description="Helical" evidence="7">
    <location>
        <begin position="384"/>
        <end position="405"/>
    </location>
</feature>
<evidence type="ECO:0000313" key="8">
    <source>
        <dbReference type="EMBL" id="KAJ8479769.1"/>
    </source>
</evidence>
<dbReference type="Proteomes" id="UP001222027">
    <property type="component" value="Unassembled WGS sequence"/>
</dbReference>
<feature type="transmembrane region" description="Helical" evidence="7">
    <location>
        <begin position="87"/>
        <end position="107"/>
    </location>
</feature>
<dbReference type="GO" id="GO:0071916">
    <property type="term" value="F:dipeptide transmembrane transporter activity"/>
    <property type="evidence" value="ECO:0007669"/>
    <property type="project" value="InterPro"/>
</dbReference>
<keyword evidence="3" id="KW-0597">Phosphoprotein</keyword>
<protein>
    <recommendedName>
        <fullName evidence="10">Major facilitator superfamily (MFS) profile domain-containing protein</fullName>
    </recommendedName>
</protein>
<comment type="caution">
    <text evidence="8">The sequence shown here is derived from an EMBL/GenBank/DDBJ whole genome shotgun (WGS) entry which is preliminary data.</text>
</comment>
<dbReference type="Pfam" id="PF00854">
    <property type="entry name" value="PTR2"/>
    <property type="match status" value="1"/>
</dbReference>
<proteinExistence type="inferred from homology"/>
<comment type="similarity">
    <text evidence="2">Belongs to the major facilitator superfamily. Proton-dependent oligopeptide transporter (POT/PTR) (TC 2.A.17) family.</text>
</comment>
<feature type="transmembrane region" description="Helical" evidence="7">
    <location>
        <begin position="198"/>
        <end position="217"/>
    </location>
</feature>
<dbReference type="InterPro" id="IPR000109">
    <property type="entry name" value="POT_fam"/>
</dbReference>
<evidence type="ECO:0000256" key="5">
    <source>
        <dbReference type="ARBA" id="ARBA00022989"/>
    </source>
</evidence>
<feature type="transmembrane region" description="Helical" evidence="7">
    <location>
        <begin position="343"/>
        <end position="364"/>
    </location>
</feature>
<evidence type="ECO:0000256" key="2">
    <source>
        <dbReference type="ARBA" id="ARBA00005982"/>
    </source>
</evidence>
<keyword evidence="4 7" id="KW-0812">Transmembrane</keyword>
<dbReference type="PANTHER" id="PTHR11654">
    <property type="entry name" value="OLIGOPEPTIDE TRANSPORTER-RELATED"/>
    <property type="match status" value="1"/>
</dbReference>
<name>A0AAV8QWW2_ENSVE</name>
<feature type="transmembrane region" description="Helical" evidence="7">
    <location>
        <begin position="223"/>
        <end position="243"/>
    </location>
</feature>
<dbReference type="InterPro" id="IPR036259">
    <property type="entry name" value="MFS_trans_sf"/>
</dbReference>
<evidence type="ECO:0000256" key="6">
    <source>
        <dbReference type="ARBA" id="ARBA00023136"/>
    </source>
</evidence>
<feature type="transmembrane region" description="Helical" evidence="7">
    <location>
        <begin position="425"/>
        <end position="446"/>
    </location>
</feature>
<evidence type="ECO:0000256" key="3">
    <source>
        <dbReference type="ARBA" id="ARBA00022553"/>
    </source>
</evidence>
<dbReference type="Gene3D" id="1.20.1250.20">
    <property type="entry name" value="MFS general substrate transporter like domains"/>
    <property type="match status" value="1"/>
</dbReference>
<dbReference type="EMBL" id="JAQQAF010000006">
    <property type="protein sequence ID" value="KAJ8479769.1"/>
    <property type="molecule type" value="Genomic_DNA"/>
</dbReference>
<dbReference type="SUPFAM" id="SSF103473">
    <property type="entry name" value="MFS general substrate transporter"/>
    <property type="match status" value="1"/>
</dbReference>
<feature type="transmembrane region" description="Helical" evidence="7">
    <location>
        <begin position="153"/>
        <end position="169"/>
    </location>
</feature>
<evidence type="ECO:0000256" key="7">
    <source>
        <dbReference type="SAM" id="Phobius"/>
    </source>
</evidence>
<gene>
    <name evidence="8" type="ORF">OPV22_023496</name>
</gene>
<evidence type="ECO:0000256" key="1">
    <source>
        <dbReference type="ARBA" id="ARBA00004141"/>
    </source>
</evidence>
<feature type="transmembrane region" description="Helical" evidence="7">
    <location>
        <begin position="466"/>
        <end position="492"/>
    </location>
</feature>
<keyword evidence="6 7" id="KW-0472">Membrane</keyword>
<feature type="transmembrane region" description="Helical" evidence="7">
    <location>
        <begin position="504"/>
        <end position="529"/>
    </location>
</feature>
<evidence type="ECO:0000313" key="9">
    <source>
        <dbReference type="Proteomes" id="UP001222027"/>
    </source>
</evidence>
<feature type="transmembrane region" description="Helical" evidence="7">
    <location>
        <begin position="549"/>
        <end position="568"/>
    </location>
</feature>
<dbReference type="InterPro" id="IPR018456">
    <property type="entry name" value="PTR2_symporter_CS"/>
</dbReference>
<accession>A0AAV8QWW2</accession>
<reference evidence="8 9" key="1">
    <citation type="submission" date="2022-12" db="EMBL/GenBank/DDBJ databases">
        <title>Chromosome-scale assembly of the Ensete ventricosum genome.</title>
        <authorList>
            <person name="Dussert Y."/>
            <person name="Stocks J."/>
            <person name="Wendawek A."/>
            <person name="Woldeyes F."/>
            <person name="Nichols R.A."/>
            <person name="Borrell J.S."/>
        </authorList>
    </citation>
    <scope>NUCLEOTIDE SEQUENCE [LARGE SCALE GENOMIC DNA]</scope>
    <source>
        <strain evidence="9">cv. Maze</strain>
        <tissue evidence="8">Seeds</tissue>
    </source>
</reference>
<evidence type="ECO:0000256" key="4">
    <source>
        <dbReference type="ARBA" id="ARBA00022692"/>
    </source>
</evidence>
<keyword evidence="5 7" id="KW-1133">Transmembrane helix</keyword>
<comment type="subcellular location">
    <subcellularLocation>
        <location evidence="1">Membrane</location>
        <topology evidence="1">Multi-pass membrane protein</topology>
    </subcellularLocation>
</comment>
<dbReference type="CDD" id="cd17417">
    <property type="entry name" value="MFS_NPF5"/>
    <property type="match status" value="1"/>
</dbReference>
<sequence>MEALMVEKRRVEKSLDDEQRFVFDSSVDHEGRVPRRASTGCWKASLFIVAIEFSERLCYFGLATNLIIYLTTVLHQELKTAAKNVNYWSGVTTVMPLIGGFIADAYLGRFSTVIVSTLIYIGGLLLLTMSQIVPRLKPCDPVTCGRSLRLHEVIFFLAMYLISLGTGGHKPSLESFGADQFDDNHDEERRKKMSFFNWWNFALCSGLILGVTVFVYVQDRVGWWQADFTLTATMALSLVIFLAGRPFYRYRKPEGSPFRPMLQVVAAAVAKRHLPLPSDARELCEVPRTQTTSKRLLCHTNKLRFLDKAAIIEHKDDEAATAAAGIQNPWRLATVTQVEELKLVLSMVPIWVTVLPFGICVAQTNTFFVKQGSVMDRQIGNGFIIPAASLFSLAALGMVTSVTFYDRMLVPFLRRVTGDERGVSILRRIGIGMAITTAGMISAALVERKRLKVAEKEGTVAVSMSVFWLAPQFMIVGVGDGFALVGLQEYFYDQVPDSMRSLGIAFYLSVLGVSNFISSFLIIVVDRVTSRGGRGSWFAKELNKSRLDLFYWLLAIIGTLNLCCYVFLARRYSYKKVQQSRVGVIDSSEDDV</sequence>
<organism evidence="8 9">
    <name type="scientific">Ensete ventricosum</name>
    <name type="common">Abyssinian banana</name>
    <name type="synonym">Musa ensete</name>
    <dbReference type="NCBI Taxonomy" id="4639"/>
    <lineage>
        <taxon>Eukaryota</taxon>
        <taxon>Viridiplantae</taxon>
        <taxon>Streptophyta</taxon>
        <taxon>Embryophyta</taxon>
        <taxon>Tracheophyta</taxon>
        <taxon>Spermatophyta</taxon>
        <taxon>Magnoliopsida</taxon>
        <taxon>Liliopsida</taxon>
        <taxon>Zingiberales</taxon>
        <taxon>Musaceae</taxon>
        <taxon>Ensete</taxon>
    </lineage>
</organism>
<dbReference type="GO" id="GO:0042937">
    <property type="term" value="F:tripeptide transmembrane transporter activity"/>
    <property type="evidence" value="ECO:0007669"/>
    <property type="project" value="InterPro"/>
</dbReference>
<dbReference type="InterPro" id="IPR044739">
    <property type="entry name" value="NRT1/PTR"/>
</dbReference>
<keyword evidence="9" id="KW-1185">Reference proteome</keyword>